<keyword evidence="2" id="KW-1185">Reference proteome</keyword>
<reference evidence="1 2" key="1">
    <citation type="submission" date="2016-10" db="EMBL/GenBank/DDBJ databases">
        <authorList>
            <person name="de Groot N.N."/>
        </authorList>
    </citation>
    <scope>NUCLEOTIDE SEQUENCE [LARGE SCALE GENOMIC DNA]</scope>
    <source>
        <strain evidence="2">P4-7,KCTC 19426,CECT 7604</strain>
    </source>
</reference>
<proteinExistence type="predicted"/>
<sequence length="29" mass="3231">MTEPEAPERGPLPVYMMLGEDVFCRACST</sequence>
<accession>A0A1H0JYG3</accession>
<gene>
    <name evidence="1" type="ORF">SAMN04515671_1095</name>
</gene>
<protein>
    <submittedName>
        <fullName evidence="1">Uncharacterized protein</fullName>
    </submittedName>
</protein>
<organism evidence="1 2">
    <name type="scientific">Nakamurella panacisegetis</name>
    <dbReference type="NCBI Taxonomy" id="1090615"/>
    <lineage>
        <taxon>Bacteria</taxon>
        <taxon>Bacillati</taxon>
        <taxon>Actinomycetota</taxon>
        <taxon>Actinomycetes</taxon>
        <taxon>Nakamurellales</taxon>
        <taxon>Nakamurellaceae</taxon>
        <taxon>Nakamurella</taxon>
    </lineage>
</organism>
<dbReference type="STRING" id="1090615.SAMN04515671_1095"/>
<name>A0A1H0JYG3_9ACTN</name>
<dbReference type="AlphaFoldDB" id="A0A1H0JYG3"/>
<evidence type="ECO:0000313" key="1">
    <source>
        <dbReference type="EMBL" id="SDO48707.1"/>
    </source>
</evidence>
<evidence type="ECO:0000313" key="2">
    <source>
        <dbReference type="Proteomes" id="UP000198741"/>
    </source>
</evidence>
<dbReference type="EMBL" id="LT629710">
    <property type="protein sequence ID" value="SDO48707.1"/>
    <property type="molecule type" value="Genomic_DNA"/>
</dbReference>
<dbReference type="Proteomes" id="UP000198741">
    <property type="component" value="Chromosome I"/>
</dbReference>